<comment type="caution">
    <text evidence="2">The sequence shown here is derived from an EMBL/GenBank/DDBJ whole genome shotgun (WGS) entry which is preliminary data.</text>
</comment>
<gene>
    <name evidence="2" type="ORF">C8A01DRAFT_40282</name>
</gene>
<evidence type="ECO:0000256" key="1">
    <source>
        <dbReference type="SAM" id="MobiDB-lite"/>
    </source>
</evidence>
<organism evidence="2 3">
    <name type="scientific">Parachaetomium inaequale</name>
    <dbReference type="NCBI Taxonomy" id="2588326"/>
    <lineage>
        <taxon>Eukaryota</taxon>
        <taxon>Fungi</taxon>
        <taxon>Dikarya</taxon>
        <taxon>Ascomycota</taxon>
        <taxon>Pezizomycotina</taxon>
        <taxon>Sordariomycetes</taxon>
        <taxon>Sordariomycetidae</taxon>
        <taxon>Sordariales</taxon>
        <taxon>Chaetomiaceae</taxon>
        <taxon>Parachaetomium</taxon>
    </lineage>
</organism>
<sequence>MIDAQELRRRWSDKTNAVFNPRDRHEYREYAAENYEREFDFRGCRSIVFLHGERTGREEDVILLTQGSGHMTLPAGVQVLVQSGYAKWDPAGSAGDGSTVVGMGARAPPSSRVSGYARSSADSGYSGSGRSNAPSSYRLSPPRDAASFDRGSGGSSYMSACDVPLPRSTVGRRSSADSDDWEVVEQMDGYQDRSRDDACSIAPSESISSVGSRRGASQFSRRYTHGY</sequence>
<dbReference type="Proteomes" id="UP001303115">
    <property type="component" value="Unassembled WGS sequence"/>
</dbReference>
<reference evidence="3" key="1">
    <citation type="journal article" date="2023" name="Mol. Phylogenet. Evol.">
        <title>Genome-scale phylogeny and comparative genomics of the fungal order Sordariales.</title>
        <authorList>
            <person name="Hensen N."/>
            <person name="Bonometti L."/>
            <person name="Westerberg I."/>
            <person name="Brannstrom I.O."/>
            <person name="Guillou S."/>
            <person name="Cros-Aarteil S."/>
            <person name="Calhoun S."/>
            <person name="Haridas S."/>
            <person name="Kuo A."/>
            <person name="Mondo S."/>
            <person name="Pangilinan J."/>
            <person name="Riley R."/>
            <person name="LaButti K."/>
            <person name="Andreopoulos B."/>
            <person name="Lipzen A."/>
            <person name="Chen C."/>
            <person name="Yan M."/>
            <person name="Daum C."/>
            <person name="Ng V."/>
            <person name="Clum A."/>
            <person name="Steindorff A."/>
            <person name="Ohm R.A."/>
            <person name="Martin F."/>
            <person name="Silar P."/>
            <person name="Natvig D.O."/>
            <person name="Lalanne C."/>
            <person name="Gautier V."/>
            <person name="Ament-Velasquez S.L."/>
            <person name="Kruys A."/>
            <person name="Hutchinson M.I."/>
            <person name="Powell A.J."/>
            <person name="Barry K."/>
            <person name="Miller A.N."/>
            <person name="Grigoriev I.V."/>
            <person name="Debuchy R."/>
            <person name="Gladieux P."/>
            <person name="Hiltunen Thoren M."/>
            <person name="Johannesson H."/>
        </authorList>
    </citation>
    <scope>NUCLEOTIDE SEQUENCE [LARGE SCALE GENOMIC DNA]</scope>
    <source>
        <strain evidence="3">CBS 284.82</strain>
    </source>
</reference>
<keyword evidence="3" id="KW-1185">Reference proteome</keyword>
<evidence type="ECO:0000313" key="3">
    <source>
        <dbReference type="Proteomes" id="UP001303115"/>
    </source>
</evidence>
<proteinExistence type="predicted"/>
<name>A0AAN6PAK2_9PEZI</name>
<protein>
    <submittedName>
        <fullName evidence="2">Uncharacterized protein</fullName>
    </submittedName>
</protein>
<accession>A0AAN6PAK2</accession>
<evidence type="ECO:0000313" key="2">
    <source>
        <dbReference type="EMBL" id="KAK4033278.1"/>
    </source>
</evidence>
<dbReference type="AlphaFoldDB" id="A0AAN6PAK2"/>
<feature type="region of interest" description="Disordered" evidence="1">
    <location>
        <begin position="91"/>
        <end position="227"/>
    </location>
</feature>
<feature type="compositionally biased region" description="Polar residues" evidence="1">
    <location>
        <begin position="203"/>
        <end position="221"/>
    </location>
</feature>
<feature type="compositionally biased region" description="Polar residues" evidence="1">
    <location>
        <begin position="120"/>
        <end position="138"/>
    </location>
</feature>
<dbReference type="EMBL" id="MU854541">
    <property type="protein sequence ID" value="KAK4033278.1"/>
    <property type="molecule type" value="Genomic_DNA"/>
</dbReference>